<name>A0A9Q8SG93_9PEZI</name>
<accession>A0A9Q8SG93</accession>
<proteinExistence type="predicted"/>
<evidence type="ECO:0000313" key="1">
    <source>
        <dbReference type="EMBL" id="UQC76420.1"/>
    </source>
</evidence>
<dbReference type="KEGG" id="clup:CLUP02_17933"/>
<keyword evidence="2" id="KW-1185">Reference proteome</keyword>
<dbReference type="AlphaFoldDB" id="A0A9Q8SG93"/>
<organism evidence="1 2">
    <name type="scientific">Colletotrichum lupini</name>
    <dbReference type="NCBI Taxonomy" id="145971"/>
    <lineage>
        <taxon>Eukaryota</taxon>
        <taxon>Fungi</taxon>
        <taxon>Dikarya</taxon>
        <taxon>Ascomycota</taxon>
        <taxon>Pezizomycotina</taxon>
        <taxon>Sordariomycetes</taxon>
        <taxon>Hypocreomycetidae</taxon>
        <taxon>Glomerellales</taxon>
        <taxon>Glomerellaceae</taxon>
        <taxon>Colletotrichum</taxon>
        <taxon>Colletotrichum acutatum species complex</taxon>
    </lineage>
</organism>
<dbReference type="RefSeq" id="XP_049138061.1">
    <property type="nucleotide sequence ID" value="XM_049296837.1"/>
</dbReference>
<dbReference type="EMBL" id="CP019472">
    <property type="protein sequence ID" value="UQC76420.1"/>
    <property type="molecule type" value="Genomic_DNA"/>
</dbReference>
<dbReference type="GeneID" id="73351847"/>
<evidence type="ECO:0000313" key="2">
    <source>
        <dbReference type="Proteomes" id="UP000830671"/>
    </source>
</evidence>
<dbReference type="Proteomes" id="UP000830671">
    <property type="component" value="Chromosome 10"/>
</dbReference>
<gene>
    <name evidence="1" type="ORF">CLUP02_17933</name>
</gene>
<reference evidence="1" key="1">
    <citation type="journal article" date="2021" name="Mol. Plant Microbe Interact.">
        <title>Complete Genome Sequence of the Plant-Pathogenic Fungus Colletotrichum lupini.</title>
        <authorList>
            <person name="Baroncelli R."/>
            <person name="Pensec F."/>
            <person name="Da Lio D."/>
            <person name="Boufleur T."/>
            <person name="Vicente I."/>
            <person name="Sarrocco S."/>
            <person name="Picot A."/>
            <person name="Baraldi E."/>
            <person name="Sukno S."/>
            <person name="Thon M."/>
            <person name="Le Floch G."/>
        </authorList>
    </citation>
    <scope>NUCLEOTIDE SEQUENCE</scope>
    <source>
        <strain evidence="1">IMI 504893</strain>
    </source>
</reference>
<sequence>MAQFASNNGFPLGGLGKFVSSFCSLKLAASFVYERLARARSRHQRHELILFPPARCSTWRKHLEFLIAICDKPALTAVRESFIHCYLSQTLGELLLQFKPSLHITWAQYCDDS</sequence>
<protein>
    <submittedName>
        <fullName evidence="1">Uncharacterized protein</fullName>
    </submittedName>
</protein>